<keyword evidence="1" id="KW-1133">Transmembrane helix</keyword>
<dbReference type="RefSeq" id="WP_148060996.1">
    <property type="nucleotide sequence ID" value="NZ_RJVL01000002.1"/>
</dbReference>
<gene>
    <name evidence="2" type="ORF">EDC60_1229</name>
</gene>
<keyword evidence="3" id="KW-1185">Reference proteome</keyword>
<evidence type="ECO:0000313" key="3">
    <source>
        <dbReference type="Proteomes" id="UP000271868"/>
    </source>
</evidence>
<comment type="caution">
    <text evidence="2">The sequence shown here is derived from an EMBL/GenBank/DDBJ whole genome shotgun (WGS) entry which is preliminary data.</text>
</comment>
<dbReference type="Proteomes" id="UP000271868">
    <property type="component" value="Unassembled WGS sequence"/>
</dbReference>
<keyword evidence="1" id="KW-0472">Membrane</keyword>
<proteinExistence type="predicted"/>
<dbReference type="NCBIfam" id="NF041437">
    <property type="entry name" value="TfpZ"/>
    <property type="match status" value="1"/>
</dbReference>
<dbReference type="PROSITE" id="PS51257">
    <property type="entry name" value="PROKAR_LIPOPROTEIN"/>
    <property type="match status" value="1"/>
</dbReference>
<feature type="transmembrane region" description="Helical" evidence="1">
    <location>
        <begin position="50"/>
        <end position="72"/>
    </location>
</feature>
<protein>
    <recommendedName>
        <fullName evidence="4">Fimb protein</fullName>
    </recommendedName>
</protein>
<feature type="transmembrane region" description="Helical" evidence="1">
    <location>
        <begin position="12"/>
        <end position="38"/>
    </location>
</feature>
<evidence type="ECO:0000313" key="2">
    <source>
        <dbReference type="EMBL" id="ROR49235.1"/>
    </source>
</evidence>
<dbReference type="AlphaFoldDB" id="A0AAX1WXF9"/>
<keyword evidence="1" id="KW-0812">Transmembrane</keyword>
<dbReference type="InterPro" id="IPR047814">
    <property type="entry name" value="TfpX/TfpZ-like"/>
</dbReference>
<feature type="transmembrane region" description="Helical" evidence="1">
    <location>
        <begin position="84"/>
        <end position="103"/>
    </location>
</feature>
<name>A0AAX1WXF9_9BURK</name>
<evidence type="ECO:0000256" key="1">
    <source>
        <dbReference type="SAM" id="Phobius"/>
    </source>
</evidence>
<sequence length="259" mass="28472">MMVRFLKSQATARAVLIHFGISACIALLMAFVVFGLWFGAPFRTLAGGLHLFWLLIGVDVVCGPLLTAVLFNPSKSRRELTLDLSLVALLQIAALAYGVYSIALARPVVVAAEVDRFVVVSAVQINRDDLHEAPTQFRKLSWTGPVVLGIRAPRDGDDTLRSIELSLQGMEPSVRPGWWQNYEESRLAVQSRMKPITALRAARPPEEQTAIDIAVQKTGQPMDNIHYMPLVSSKSLDDWIILLDKEANIVGQAPVGGFE</sequence>
<organism evidence="2 3">
    <name type="scientific">Diaphorobacter nitroreducens</name>
    <dbReference type="NCBI Taxonomy" id="164759"/>
    <lineage>
        <taxon>Bacteria</taxon>
        <taxon>Pseudomonadati</taxon>
        <taxon>Pseudomonadota</taxon>
        <taxon>Betaproteobacteria</taxon>
        <taxon>Burkholderiales</taxon>
        <taxon>Comamonadaceae</taxon>
        <taxon>Diaphorobacter</taxon>
    </lineage>
</organism>
<dbReference type="EMBL" id="RJVL01000002">
    <property type="protein sequence ID" value="ROR49235.1"/>
    <property type="molecule type" value="Genomic_DNA"/>
</dbReference>
<evidence type="ECO:0008006" key="4">
    <source>
        <dbReference type="Google" id="ProtNLM"/>
    </source>
</evidence>
<reference evidence="2 3" key="1">
    <citation type="submission" date="2018-11" db="EMBL/GenBank/DDBJ databases">
        <title>Genomic Encyclopedia of Type Strains, Phase IV (KMG-IV): sequencing the most valuable type-strain genomes for metagenomic binning, comparative biology and taxonomic classification.</title>
        <authorList>
            <person name="Goeker M."/>
        </authorList>
    </citation>
    <scope>NUCLEOTIDE SEQUENCE [LARGE SCALE GENOMIC DNA]</scope>
    <source>
        <strain evidence="2 3">DSM 15985</strain>
    </source>
</reference>
<accession>A0AAX1WXF9</accession>